<dbReference type="PANTHER" id="PTHR13946:SF28">
    <property type="entry name" value="DNA-DIRECTED RNA POLYMERASES I AND III SUBUNIT RPAC2"/>
    <property type="match status" value="1"/>
</dbReference>
<dbReference type="Pfam" id="PF13656">
    <property type="entry name" value="RNA_pol_L_2"/>
    <property type="match status" value="1"/>
</dbReference>
<dbReference type="EMBL" id="JAGRRH010000020">
    <property type="protein sequence ID" value="KAG7347616.1"/>
    <property type="molecule type" value="Genomic_DNA"/>
</dbReference>
<dbReference type="InterPro" id="IPR009025">
    <property type="entry name" value="RBP11-like_dimer"/>
</dbReference>
<dbReference type="AlphaFoldDB" id="A0A9K3KQE4"/>
<organism evidence="5 6">
    <name type="scientific">Nitzschia inconspicua</name>
    <dbReference type="NCBI Taxonomy" id="303405"/>
    <lineage>
        <taxon>Eukaryota</taxon>
        <taxon>Sar</taxon>
        <taxon>Stramenopiles</taxon>
        <taxon>Ochrophyta</taxon>
        <taxon>Bacillariophyta</taxon>
        <taxon>Bacillariophyceae</taxon>
        <taxon>Bacillariophycidae</taxon>
        <taxon>Bacillariales</taxon>
        <taxon>Bacillariaceae</taxon>
        <taxon>Nitzschia</taxon>
    </lineage>
</organism>
<dbReference type="GO" id="GO:0006362">
    <property type="term" value="P:transcription elongation by RNA polymerase I"/>
    <property type="evidence" value="ECO:0007669"/>
    <property type="project" value="TreeGrafter"/>
</dbReference>
<evidence type="ECO:0000313" key="6">
    <source>
        <dbReference type="Proteomes" id="UP000693970"/>
    </source>
</evidence>
<dbReference type="GO" id="GO:0003677">
    <property type="term" value="F:DNA binding"/>
    <property type="evidence" value="ECO:0007669"/>
    <property type="project" value="InterPro"/>
</dbReference>
<sequence>MSVNEVKLTKAVPFTIRGTGPPSSRTFAIGNEDHTIGNALRHILLQNSKVEFAGYSVPHPAEPVVHLRVQTHEPTTALQALQESCETLFNQCEIVLSKIEEKLPEIKDDREQLEAKLQELQEDGGEFGDEDDAMEED</sequence>
<dbReference type="InterPro" id="IPR033898">
    <property type="entry name" value="RNAP_AC19"/>
</dbReference>
<reference evidence="5" key="1">
    <citation type="journal article" date="2021" name="Sci. Rep.">
        <title>Diploid genomic architecture of Nitzschia inconspicua, an elite biomass production diatom.</title>
        <authorList>
            <person name="Oliver A."/>
            <person name="Podell S."/>
            <person name="Pinowska A."/>
            <person name="Traller J.C."/>
            <person name="Smith S.R."/>
            <person name="McClure R."/>
            <person name="Beliaev A."/>
            <person name="Bohutskyi P."/>
            <person name="Hill E.A."/>
            <person name="Rabines A."/>
            <person name="Zheng H."/>
            <person name="Allen L.Z."/>
            <person name="Kuo A."/>
            <person name="Grigoriev I.V."/>
            <person name="Allen A.E."/>
            <person name="Hazlebeck D."/>
            <person name="Allen E.E."/>
        </authorList>
    </citation>
    <scope>NUCLEOTIDE SEQUENCE</scope>
    <source>
        <strain evidence="5">Hildebrandi</strain>
    </source>
</reference>
<name>A0A9K3KQE4_9STRA</name>
<feature type="compositionally biased region" description="Acidic residues" evidence="3">
    <location>
        <begin position="120"/>
        <end position="137"/>
    </location>
</feature>
<dbReference type="PROSITE" id="PS01154">
    <property type="entry name" value="RNA_POL_L_13KD"/>
    <property type="match status" value="1"/>
</dbReference>
<evidence type="ECO:0000256" key="1">
    <source>
        <dbReference type="ARBA" id="ARBA00004123"/>
    </source>
</evidence>
<evidence type="ECO:0000313" key="5">
    <source>
        <dbReference type="EMBL" id="KAG7347616.1"/>
    </source>
</evidence>
<evidence type="ECO:0000259" key="4">
    <source>
        <dbReference type="Pfam" id="PF13656"/>
    </source>
</evidence>
<dbReference type="GO" id="GO:0003899">
    <property type="term" value="F:DNA-directed RNA polymerase activity"/>
    <property type="evidence" value="ECO:0007669"/>
    <property type="project" value="InterPro"/>
</dbReference>
<dbReference type="GO" id="GO:0005666">
    <property type="term" value="C:RNA polymerase III complex"/>
    <property type="evidence" value="ECO:0007669"/>
    <property type="project" value="TreeGrafter"/>
</dbReference>
<gene>
    <name evidence="5" type="ORF">IV203_016321</name>
</gene>
<dbReference type="GO" id="GO:0005736">
    <property type="term" value="C:RNA polymerase I complex"/>
    <property type="evidence" value="ECO:0007669"/>
    <property type="project" value="TreeGrafter"/>
</dbReference>
<evidence type="ECO:0000256" key="3">
    <source>
        <dbReference type="SAM" id="MobiDB-lite"/>
    </source>
</evidence>
<dbReference type="InterPro" id="IPR022905">
    <property type="entry name" value="Rpo11-like"/>
</dbReference>
<evidence type="ECO:0000256" key="2">
    <source>
        <dbReference type="ARBA" id="ARBA00023242"/>
    </source>
</evidence>
<dbReference type="InterPro" id="IPR008193">
    <property type="entry name" value="RNA_pol_Rpb11_13-16kDa_CS"/>
</dbReference>
<keyword evidence="5" id="KW-0240">DNA-directed RNA polymerase</keyword>
<feature type="region of interest" description="Disordered" evidence="3">
    <location>
        <begin position="118"/>
        <end position="137"/>
    </location>
</feature>
<dbReference type="OrthoDB" id="510325at2759"/>
<keyword evidence="2" id="KW-0539">Nucleus</keyword>
<dbReference type="CDD" id="cd07029">
    <property type="entry name" value="RNAP_I_III_AC19"/>
    <property type="match status" value="1"/>
</dbReference>
<feature type="domain" description="DNA-directed RNA polymerase RBP11-like dimerisation" evidence="4">
    <location>
        <begin position="26"/>
        <end position="97"/>
    </location>
</feature>
<keyword evidence="6" id="KW-1185">Reference proteome</keyword>
<reference evidence="5" key="2">
    <citation type="submission" date="2021-04" db="EMBL/GenBank/DDBJ databases">
        <authorList>
            <person name="Podell S."/>
        </authorList>
    </citation>
    <scope>NUCLEOTIDE SEQUENCE</scope>
    <source>
        <strain evidence="5">Hildebrandi</strain>
    </source>
</reference>
<accession>A0A9K3KQE4</accession>
<dbReference type="Proteomes" id="UP000693970">
    <property type="component" value="Unassembled WGS sequence"/>
</dbReference>
<comment type="subcellular location">
    <subcellularLocation>
        <location evidence="1">Nucleus</location>
    </subcellularLocation>
</comment>
<comment type="caution">
    <text evidence="5">The sequence shown here is derived from an EMBL/GenBank/DDBJ whole genome shotgun (WGS) entry which is preliminary data.</text>
</comment>
<dbReference type="HAMAP" id="MF_00261">
    <property type="entry name" value="RNApol_arch_Rpo11"/>
    <property type="match status" value="1"/>
</dbReference>
<protein>
    <submittedName>
        <fullName evidence="5">DNA-directed RNA polymerase, RBP11-like dimerization domain containing protein</fullName>
    </submittedName>
</protein>
<dbReference type="PANTHER" id="PTHR13946">
    <property type="entry name" value="DNA-DIRECTED RNA POLYMERASE I,II,III"/>
    <property type="match status" value="1"/>
</dbReference>
<keyword evidence="5" id="KW-0804">Transcription</keyword>
<proteinExistence type="inferred from homology"/>
<dbReference type="GO" id="GO:0006383">
    <property type="term" value="P:transcription by RNA polymerase III"/>
    <property type="evidence" value="ECO:0007669"/>
    <property type="project" value="TreeGrafter"/>
</dbReference>
<dbReference type="GO" id="GO:0046983">
    <property type="term" value="F:protein dimerization activity"/>
    <property type="evidence" value="ECO:0007669"/>
    <property type="project" value="InterPro"/>
</dbReference>